<feature type="domain" description="HTH araC/xylS-type" evidence="4">
    <location>
        <begin position="42"/>
        <end position="140"/>
    </location>
</feature>
<gene>
    <name evidence="5" type="ORF">K0U00_40240</name>
</gene>
<keyword evidence="3" id="KW-0804">Transcription</keyword>
<dbReference type="PANTHER" id="PTHR43280">
    <property type="entry name" value="ARAC-FAMILY TRANSCRIPTIONAL REGULATOR"/>
    <property type="match status" value="1"/>
</dbReference>
<evidence type="ECO:0000256" key="2">
    <source>
        <dbReference type="ARBA" id="ARBA00023125"/>
    </source>
</evidence>
<reference evidence="5 6" key="1">
    <citation type="submission" date="2021-07" db="EMBL/GenBank/DDBJ databases">
        <title>Paenibacillus radiodurans sp. nov., isolated from the southeastern edge of Tengger Desert.</title>
        <authorList>
            <person name="Zhang G."/>
        </authorList>
    </citation>
    <scope>NUCLEOTIDE SEQUENCE [LARGE SCALE GENOMIC DNA]</scope>
    <source>
        <strain evidence="5 6">CCM 7311</strain>
    </source>
</reference>
<dbReference type="InterPro" id="IPR009057">
    <property type="entry name" value="Homeodomain-like_sf"/>
</dbReference>
<sequence>SELFLNRNDAASVKAVFTREIIPAVLHYYEQQGDNQGEKIVREVERLIQTHYDQTLSLQQIAESRYLNPDYLSRLFKKTTGSNFVDYLTDTRIRKSIELLQIPGYKNYEIAQLVGYEDYRYFSQIFKKKTGKTIGDYRHSGSH</sequence>
<feature type="non-terminal residue" evidence="5">
    <location>
        <position position="1"/>
    </location>
</feature>
<dbReference type="PROSITE" id="PS01124">
    <property type="entry name" value="HTH_ARAC_FAMILY_2"/>
    <property type="match status" value="1"/>
</dbReference>
<dbReference type="SMART" id="SM00342">
    <property type="entry name" value="HTH_ARAC"/>
    <property type="match status" value="1"/>
</dbReference>
<protein>
    <submittedName>
        <fullName evidence="5">AraC family transcriptional regulator</fullName>
    </submittedName>
</protein>
<dbReference type="EMBL" id="JAHZIK010002149">
    <property type="protein sequence ID" value="MBW7460311.1"/>
    <property type="molecule type" value="Genomic_DNA"/>
</dbReference>
<dbReference type="SUPFAM" id="SSF46689">
    <property type="entry name" value="Homeodomain-like"/>
    <property type="match status" value="2"/>
</dbReference>
<keyword evidence="6" id="KW-1185">Reference proteome</keyword>
<evidence type="ECO:0000256" key="3">
    <source>
        <dbReference type="ARBA" id="ARBA00023163"/>
    </source>
</evidence>
<dbReference type="PANTHER" id="PTHR43280:SF28">
    <property type="entry name" value="HTH-TYPE TRANSCRIPTIONAL ACTIVATOR RHAS"/>
    <property type="match status" value="1"/>
</dbReference>
<evidence type="ECO:0000259" key="4">
    <source>
        <dbReference type="PROSITE" id="PS01124"/>
    </source>
</evidence>
<dbReference type="Proteomes" id="UP001519887">
    <property type="component" value="Unassembled WGS sequence"/>
</dbReference>
<evidence type="ECO:0000256" key="1">
    <source>
        <dbReference type="ARBA" id="ARBA00023015"/>
    </source>
</evidence>
<name>A0ABS7CHB0_9BACL</name>
<evidence type="ECO:0000313" key="5">
    <source>
        <dbReference type="EMBL" id="MBW7460311.1"/>
    </source>
</evidence>
<dbReference type="Pfam" id="PF12833">
    <property type="entry name" value="HTH_18"/>
    <property type="match status" value="1"/>
</dbReference>
<evidence type="ECO:0000313" key="6">
    <source>
        <dbReference type="Proteomes" id="UP001519887"/>
    </source>
</evidence>
<comment type="caution">
    <text evidence="5">The sequence shown here is derived from an EMBL/GenBank/DDBJ whole genome shotgun (WGS) entry which is preliminary data.</text>
</comment>
<accession>A0ABS7CHB0</accession>
<dbReference type="InterPro" id="IPR018060">
    <property type="entry name" value="HTH_AraC"/>
</dbReference>
<proteinExistence type="predicted"/>
<keyword evidence="1" id="KW-0805">Transcription regulation</keyword>
<keyword evidence="2" id="KW-0238">DNA-binding</keyword>
<organism evidence="5 6">
    <name type="scientific">Paenibacillus sepulcri</name>
    <dbReference type="NCBI Taxonomy" id="359917"/>
    <lineage>
        <taxon>Bacteria</taxon>
        <taxon>Bacillati</taxon>
        <taxon>Bacillota</taxon>
        <taxon>Bacilli</taxon>
        <taxon>Bacillales</taxon>
        <taxon>Paenibacillaceae</taxon>
        <taxon>Paenibacillus</taxon>
    </lineage>
</organism>
<dbReference type="Gene3D" id="1.10.10.60">
    <property type="entry name" value="Homeodomain-like"/>
    <property type="match status" value="2"/>
</dbReference>